<dbReference type="InterPro" id="IPR016181">
    <property type="entry name" value="Acyl_CoA_acyltransferase"/>
</dbReference>
<accession>A0ABX3EF68</accession>
<dbReference type="Pfam" id="PF00583">
    <property type="entry name" value="Acetyltransf_1"/>
    <property type="match status" value="1"/>
</dbReference>
<dbReference type="InterPro" id="IPR000182">
    <property type="entry name" value="GNAT_dom"/>
</dbReference>
<evidence type="ECO:0000259" key="1">
    <source>
        <dbReference type="PROSITE" id="PS51186"/>
    </source>
</evidence>
<dbReference type="RefSeq" id="WP_074109329.1">
    <property type="nucleotide sequence ID" value="NZ_LVWI01000092.1"/>
</dbReference>
<comment type="caution">
    <text evidence="2">The sequence shown here is derived from an EMBL/GenBank/DDBJ whole genome shotgun (WGS) entry which is preliminary data.</text>
</comment>
<protein>
    <recommendedName>
        <fullName evidence="1">N-acetyltransferase domain-containing protein</fullName>
    </recommendedName>
</protein>
<reference evidence="2 3" key="1">
    <citation type="submission" date="2016-03" db="EMBL/GenBank/DDBJ databases">
        <authorList>
            <person name="Sant'Anna F.H."/>
            <person name="Ambrosini A."/>
            <person name="Souza R."/>
            <person name="Bach E."/>
            <person name="Fernandes G."/>
            <person name="Balsanelli E."/>
            <person name="Baura V.A."/>
            <person name="Souza E.M."/>
            <person name="Passaglia L."/>
        </authorList>
    </citation>
    <scope>NUCLEOTIDE SEQUENCE [LARGE SCALE GENOMIC DNA]</scope>
    <source>
        <strain evidence="2 3">P26E</strain>
    </source>
</reference>
<sequence>MNKVNVHLEEITEHNWYEATQLRVSEEQLSLYPCPIVYWIAESKYATHFCLKAIYADEVMVGFLIYNLDPDDGEYWITTFMIDERFQRKGYAMQALTEFIHYFKNKYDTDKIKLGHRANNVAAANLYEMMGFHINGEIIGDEIVRCYSLK</sequence>
<gene>
    <name evidence="2" type="ORF">A3844_28690</name>
</gene>
<name>A0ABX3EF68_9BACL</name>
<dbReference type="EMBL" id="LVWI01000092">
    <property type="protein sequence ID" value="OKP79507.1"/>
    <property type="molecule type" value="Genomic_DNA"/>
</dbReference>
<dbReference type="CDD" id="cd04301">
    <property type="entry name" value="NAT_SF"/>
    <property type="match status" value="1"/>
</dbReference>
<dbReference type="SUPFAM" id="SSF55729">
    <property type="entry name" value="Acyl-CoA N-acyltransferases (Nat)"/>
    <property type="match status" value="1"/>
</dbReference>
<dbReference type="Gene3D" id="3.40.630.30">
    <property type="match status" value="1"/>
</dbReference>
<dbReference type="PROSITE" id="PS51186">
    <property type="entry name" value="GNAT"/>
    <property type="match status" value="1"/>
</dbReference>
<organism evidence="2 3">
    <name type="scientific">Paenibacillus helianthi</name>
    <dbReference type="NCBI Taxonomy" id="1349432"/>
    <lineage>
        <taxon>Bacteria</taxon>
        <taxon>Bacillati</taxon>
        <taxon>Bacillota</taxon>
        <taxon>Bacilli</taxon>
        <taxon>Bacillales</taxon>
        <taxon>Paenibacillaceae</taxon>
        <taxon>Paenibacillus</taxon>
    </lineage>
</organism>
<evidence type="ECO:0000313" key="2">
    <source>
        <dbReference type="EMBL" id="OKP79507.1"/>
    </source>
</evidence>
<keyword evidence="3" id="KW-1185">Reference proteome</keyword>
<feature type="domain" description="N-acetyltransferase" evidence="1">
    <location>
        <begin position="6"/>
        <end position="150"/>
    </location>
</feature>
<dbReference type="Proteomes" id="UP000186058">
    <property type="component" value="Unassembled WGS sequence"/>
</dbReference>
<evidence type="ECO:0000313" key="3">
    <source>
        <dbReference type="Proteomes" id="UP000186058"/>
    </source>
</evidence>
<proteinExistence type="predicted"/>